<dbReference type="RefSeq" id="XP_015652330.1">
    <property type="nucleotide sequence ID" value="XM_015809010.1"/>
</dbReference>
<comment type="caution">
    <text evidence="2">The sequence shown here is derived from an EMBL/GenBank/DDBJ whole genome shotgun (WGS) entry which is preliminary data.</text>
</comment>
<feature type="region of interest" description="Disordered" evidence="1">
    <location>
        <begin position="121"/>
        <end position="195"/>
    </location>
</feature>
<feature type="compositionally biased region" description="Low complexity" evidence="1">
    <location>
        <begin position="693"/>
        <end position="705"/>
    </location>
</feature>
<reference evidence="2 3" key="1">
    <citation type="submission" date="2015-07" db="EMBL/GenBank/DDBJ databases">
        <title>High-quality genome of monoxenous trypanosomatid Leptomonas pyrrhocoris.</title>
        <authorList>
            <person name="Flegontov P."/>
            <person name="Butenko A."/>
            <person name="Firsov S."/>
            <person name="Vlcek C."/>
            <person name="Logacheva M.D."/>
            <person name="Field M."/>
            <person name="Filatov D."/>
            <person name="Flegontova O."/>
            <person name="Gerasimov E."/>
            <person name="Jackson A.P."/>
            <person name="Kelly S."/>
            <person name="Opperdoes F."/>
            <person name="O'Reilly A."/>
            <person name="Votypka J."/>
            <person name="Yurchenko V."/>
            <person name="Lukes J."/>
        </authorList>
    </citation>
    <scope>NUCLEOTIDE SEQUENCE [LARGE SCALE GENOMIC DNA]</scope>
    <source>
        <strain evidence="2">H10</strain>
    </source>
</reference>
<feature type="region of interest" description="Disordered" evidence="1">
    <location>
        <begin position="47"/>
        <end position="67"/>
    </location>
</feature>
<dbReference type="RefSeq" id="XP_015652331.1">
    <property type="nucleotide sequence ID" value="XM_015809011.1"/>
</dbReference>
<dbReference type="EMBL" id="LGTL01000032">
    <property type="protein sequence ID" value="KPA73892.1"/>
    <property type="molecule type" value="Genomic_DNA"/>
</dbReference>
<feature type="compositionally biased region" description="Polar residues" evidence="1">
    <location>
        <begin position="498"/>
        <end position="519"/>
    </location>
</feature>
<dbReference type="OMA" id="AFANACM"/>
<dbReference type="VEuPathDB" id="TriTrypDB:LpyrH10_32_0400"/>
<keyword evidence="3" id="KW-1185">Reference proteome</keyword>
<protein>
    <submittedName>
        <fullName evidence="2">Uncharacterized protein</fullName>
    </submittedName>
</protein>
<organism evidence="2 3">
    <name type="scientific">Leptomonas pyrrhocoris</name>
    <name type="common">Firebug parasite</name>
    <dbReference type="NCBI Taxonomy" id="157538"/>
    <lineage>
        <taxon>Eukaryota</taxon>
        <taxon>Discoba</taxon>
        <taxon>Euglenozoa</taxon>
        <taxon>Kinetoplastea</taxon>
        <taxon>Metakinetoplastina</taxon>
        <taxon>Trypanosomatida</taxon>
        <taxon>Trypanosomatidae</taxon>
        <taxon>Leishmaniinae</taxon>
        <taxon>Leptomonas</taxon>
    </lineage>
</organism>
<dbReference type="EMBL" id="LGTL01000032">
    <property type="protein sequence ID" value="KPA73891.1"/>
    <property type="molecule type" value="Genomic_DNA"/>
</dbReference>
<sequence>MTSAASHTEPIPLQLDVDYVDAAHDACFAWLKGKYAHLTQAAAACDAAPGKSDATESTDQRRSTKPQLDRSFLQRLENDVAACYALRWRAFAFPSHPTKPLSSSYRNDPDRKNDPSALTVRLEKVEKSERNDSADTPKLSDSTDGAAPSHHALVIRTRASADAKKKERKQRKRAKADGNNEDAASTSPSFRSPPMKIEQLVEKVVRDEEQIKLCRLLGEECVVYGVPFAGPTEAAGAPQLSWVRRWLPQRWRPLLGGYVSAPTRTDSARFLLFPQSAHPAVDFRDPTAPPLPRGKSLSDPQGVPCYCRGSVNWDVEKNNPAAAGTDETASAGLHRSPTGSSQGIPGLSYSVYAATAVPAASTSHQRHNWADAIELAVAVGQSRTERHYAPERAKVQRVTLLEDSAVVKVSQGNPRYSTSFTAATATVPNSGVKHQHETSPALSTPKTEKKKHTKPSSVTAVEDDRIDRLQLQDGYDSSVQYFALPAFWQRLVRPSLRSTESSDAAETGTGTQVLDSSPRGQYRVRWSGGPGLEVCRVSGHGPAQKEEASPSSLFTVFGRLWTESWLEVPLPWRLALKLRTQSAVVMPLEPSKPIWPPMVSTPTIAATTASLPPSTPGNVEGGRGGESRLREHPYLWATQGPRWDAALVRGFKNDYSGMHHARRWYSILSAELTLNGKAENGSGKPAGPASDEGTAASTSGPAASSRWKNTSLTAFANACVVDTVRDYPRASVGFSFVSKIPRVAITPFNELIPHKFECSFSWFAAFKPSTNNAEGSGSGFNVEFTSGVQPPPHGGEGAGAAAAAEGVPFFRVSPVETFQHMKCGLTWKFDT</sequence>
<feature type="region of interest" description="Disordered" evidence="1">
    <location>
        <begin position="498"/>
        <end position="521"/>
    </location>
</feature>
<name>A0A0N0DR30_LEPPY</name>
<dbReference type="Proteomes" id="UP000037923">
    <property type="component" value="Unassembled WGS sequence"/>
</dbReference>
<dbReference type="OrthoDB" id="272447at2759"/>
<proteinExistence type="predicted"/>
<feature type="region of interest" description="Disordered" evidence="1">
    <location>
        <begin position="678"/>
        <end position="705"/>
    </location>
</feature>
<feature type="compositionally biased region" description="Basic and acidic residues" evidence="1">
    <location>
        <begin position="121"/>
        <end position="135"/>
    </location>
</feature>
<dbReference type="GeneID" id="26909790"/>
<dbReference type="AlphaFoldDB" id="A0A0N0DR30"/>
<accession>A0A0N0DR30</accession>
<feature type="region of interest" description="Disordered" evidence="1">
    <location>
        <begin position="427"/>
        <end position="461"/>
    </location>
</feature>
<feature type="region of interest" description="Disordered" evidence="1">
    <location>
        <begin position="318"/>
        <end position="341"/>
    </location>
</feature>
<gene>
    <name evidence="2" type="ORF">ABB37_09507</name>
</gene>
<evidence type="ECO:0000256" key="1">
    <source>
        <dbReference type="SAM" id="MobiDB-lite"/>
    </source>
</evidence>
<evidence type="ECO:0000313" key="3">
    <source>
        <dbReference type="Proteomes" id="UP000037923"/>
    </source>
</evidence>
<evidence type="ECO:0000313" key="2">
    <source>
        <dbReference type="EMBL" id="KPA73891.1"/>
    </source>
</evidence>